<feature type="region of interest" description="Disordered" evidence="1">
    <location>
        <begin position="37"/>
        <end position="76"/>
    </location>
</feature>
<feature type="compositionally biased region" description="Basic and acidic residues" evidence="1">
    <location>
        <begin position="47"/>
        <end position="56"/>
    </location>
</feature>
<gene>
    <name evidence="3" type="ORF">V2J18_11830</name>
</gene>
<feature type="region of interest" description="Disordered" evidence="1">
    <location>
        <begin position="109"/>
        <end position="132"/>
    </location>
</feature>
<sequence>MLLVVALSLNGYAAAAMSVSGAHAMHAAPDRAVALAATGSAADDASSDCHGRERATDSAPALAPESPAPDRGPPTDDCCGKALCQCDCLQAAAIVRIALPLPAPLAAARPAPAPDTVAPDAGSNRLIRPPIA</sequence>
<organism evidence="3 4">
    <name type="scientific">Lysobacter firmicutimachus</name>
    <dbReference type="NCBI Taxonomy" id="1792846"/>
    <lineage>
        <taxon>Bacteria</taxon>
        <taxon>Pseudomonadati</taxon>
        <taxon>Pseudomonadota</taxon>
        <taxon>Gammaproteobacteria</taxon>
        <taxon>Lysobacterales</taxon>
        <taxon>Lysobacteraceae</taxon>
        <taxon>Lysobacter</taxon>
    </lineage>
</organism>
<accession>A0ABU8D2X8</accession>
<dbReference type="Proteomes" id="UP001387215">
    <property type="component" value="Unassembled WGS sequence"/>
</dbReference>
<dbReference type="RefSeq" id="WP_261370123.1">
    <property type="nucleotide sequence ID" value="NZ_JBANDL010000002.1"/>
</dbReference>
<proteinExistence type="predicted"/>
<evidence type="ECO:0000256" key="2">
    <source>
        <dbReference type="SAM" id="SignalP"/>
    </source>
</evidence>
<dbReference type="InterPro" id="IPR048034">
    <property type="entry name" value="CopL-like"/>
</dbReference>
<dbReference type="EMBL" id="JBANDL010000002">
    <property type="protein sequence ID" value="MEI2455369.1"/>
    <property type="molecule type" value="Genomic_DNA"/>
</dbReference>
<keyword evidence="4" id="KW-1185">Reference proteome</keyword>
<reference evidence="3 4" key="1">
    <citation type="submission" date="2024-02" db="EMBL/GenBank/DDBJ databases">
        <title>Lysobacter Genome Sequencing and Mining.</title>
        <authorList>
            <person name="Bierman J."/>
            <person name="Walker M.C."/>
        </authorList>
    </citation>
    <scope>NUCLEOTIDE SEQUENCE [LARGE SCALE GENOMIC DNA]</scope>
    <source>
        <strain evidence="3 4">PB6250</strain>
    </source>
</reference>
<feature type="signal peptide" evidence="2">
    <location>
        <begin position="1"/>
        <end position="24"/>
    </location>
</feature>
<evidence type="ECO:0000313" key="4">
    <source>
        <dbReference type="Proteomes" id="UP001387215"/>
    </source>
</evidence>
<evidence type="ECO:0000256" key="1">
    <source>
        <dbReference type="SAM" id="MobiDB-lite"/>
    </source>
</evidence>
<protein>
    <submittedName>
        <fullName evidence="3">CopL family metal-binding regulatory protein</fullName>
    </submittedName>
</protein>
<feature type="chain" id="PRO_5047299535" evidence="2">
    <location>
        <begin position="25"/>
        <end position="132"/>
    </location>
</feature>
<comment type="caution">
    <text evidence="3">The sequence shown here is derived from an EMBL/GenBank/DDBJ whole genome shotgun (WGS) entry which is preliminary data.</text>
</comment>
<keyword evidence="2" id="KW-0732">Signal</keyword>
<dbReference type="NCBIfam" id="NF033807">
    <property type="entry name" value="CopL_fam"/>
    <property type="match status" value="1"/>
</dbReference>
<feature type="compositionally biased region" description="Low complexity" evidence="1">
    <location>
        <begin position="109"/>
        <end position="121"/>
    </location>
</feature>
<evidence type="ECO:0000313" key="3">
    <source>
        <dbReference type="EMBL" id="MEI2455369.1"/>
    </source>
</evidence>
<name>A0ABU8D2X8_9GAMM</name>